<name>A0A1S8Y7H6_9GAMM</name>
<dbReference type="InterPro" id="IPR031894">
    <property type="entry name" value="RexA"/>
</dbReference>
<dbReference type="OrthoDB" id="6623551at2"/>
<accession>A0A1S8Y7H6</accession>
<protein>
    <recommendedName>
        <fullName evidence="3">Protein rexA</fullName>
    </recommendedName>
</protein>
<dbReference type="RefSeq" id="WP_096777782.1">
    <property type="nucleotide sequence ID" value="NZ_MRUL01000042.1"/>
</dbReference>
<proteinExistence type="predicted"/>
<dbReference type="Pfam" id="PF15969">
    <property type="entry name" value="RexA"/>
    <property type="match status" value="1"/>
</dbReference>
<evidence type="ECO:0008006" key="3">
    <source>
        <dbReference type="Google" id="ProtNLM"/>
    </source>
</evidence>
<evidence type="ECO:0000313" key="1">
    <source>
        <dbReference type="EMBL" id="OON34643.1"/>
    </source>
</evidence>
<reference evidence="1 2" key="1">
    <citation type="submission" date="2016-12" db="EMBL/GenBank/DDBJ databases">
        <title>Izhakiella australiana sp. nov. of genus Izhakiella isolated from Australian desert.</title>
        <authorList>
            <person name="Ji M."/>
        </authorList>
    </citation>
    <scope>NUCLEOTIDE SEQUENCE [LARGE SCALE GENOMIC DNA]</scope>
    <source>
        <strain evidence="1 2">D4N98</strain>
    </source>
</reference>
<dbReference type="STRING" id="1926881.BTJ39_23795"/>
<keyword evidence="2" id="KW-1185">Reference proteome</keyword>
<organism evidence="1 2">
    <name type="scientific">Izhakiella australiensis</name>
    <dbReference type="NCBI Taxonomy" id="1926881"/>
    <lineage>
        <taxon>Bacteria</taxon>
        <taxon>Pseudomonadati</taxon>
        <taxon>Pseudomonadota</taxon>
        <taxon>Gammaproteobacteria</taxon>
        <taxon>Enterobacterales</taxon>
        <taxon>Erwiniaceae</taxon>
        <taxon>Izhakiella</taxon>
    </lineage>
</organism>
<comment type="caution">
    <text evidence="1">The sequence shown here is derived from an EMBL/GenBank/DDBJ whole genome shotgun (WGS) entry which is preliminary data.</text>
</comment>
<dbReference type="EMBL" id="MRUL01000042">
    <property type="protein sequence ID" value="OON34643.1"/>
    <property type="molecule type" value="Genomic_DNA"/>
</dbReference>
<dbReference type="AlphaFoldDB" id="A0A1S8Y7H6"/>
<gene>
    <name evidence="1" type="ORF">BTJ39_23795</name>
</gene>
<sequence>MKMNFYAAFQQNDKEMLPIDLVNGLSELVIKAKNNALEVDDYFIFAHHISRECYLITKTYDSDLVKRVNKTTLSVDEIKNVLGNDETLAFPSFLLIKDGIIGYACTQHGPRVRELEIYLSSKMNIEPPYKLRLGPLMRDVTKDDALDMEFIGRTTLRVESGSKLFSPLLRAAGVETIEEELLDGLEITIKPKRLRNISNMSKELIRNADDGHSDIHLKAKEYAADLLTDYYLSNKGHISANIYKSTNEEIAEEMDICFIKMKNVIMKSYKDFCEDE</sequence>
<dbReference type="Proteomes" id="UP000190667">
    <property type="component" value="Unassembled WGS sequence"/>
</dbReference>
<evidence type="ECO:0000313" key="2">
    <source>
        <dbReference type="Proteomes" id="UP000190667"/>
    </source>
</evidence>